<gene>
    <name evidence="1" type="ORF">C2G38_2046807</name>
</gene>
<protein>
    <submittedName>
        <fullName evidence="1">Uncharacterized protein</fullName>
    </submittedName>
</protein>
<keyword evidence="2" id="KW-1185">Reference proteome</keyword>
<dbReference type="EMBL" id="QKWP01001821">
    <property type="protein sequence ID" value="RIB06408.1"/>
    <property type="molecule type" value="Genomic_DNA"/>
</dbReference>
<evidence type="ECO:0000313" key="2">
    <source>
        <dbReference type="Proteomes" id="UP000266673"/>
    </source>
</evidence>
<sequence length="112" mass="13213">MKYDEDRRIALAMNQDSTLLDCDIEAEGRNFDATTAKRPRHEWRRPSWTDISWYDGREICLNWNKKACPDEKSCGRVHACIACKKLVHNEKTCFRRNLKNRVASEDKRPAEK</sequence>
<comment type="caution">
    <text evidence="1">The sequence shown here is derived from an EMBL/GenBank/DDBJ whole genome shotgun (WGS) entry which is preliminary data.</text>
</comment>
<proteinExistence type="predicted"/>
<organism evidence="1 2">
    <name type="scientific">Gigaspora rosea</name>
    <dbReference type="NCBI Taxonomy" id="44941"/>
    <lineage>
        <taxon>Eukaryota</taxon>
        <taxon>Fungi</taxon>
        <taxon>Fungi incertae sedis</taxon>
        <taxon>Mucoromycota</taxon>
        <taxon>Glomeromycotina</taxon>
        <taxon>Glomeromycetes</taxon>
        <taxon>Diversisporales</taxon>
        <taxon>Gigasporaceae</taxon>
        <taxon>Gigaspora</taxon>
    </lineage>
</organism>
<name>A0A397UBC8_9GLOM</name>
<dbReference type="Proteomes" id="UP000266673">
    <property type="component" value="Unassembled WGS sequence"/>
</dbReference>
<dbReference type="AlphaFoldDB" id="A0A397UBC8"/>
<reference evidence="1 2" key="1">
    <citation type="submission" date="2018-06" db="EMBL/GenBank/DDBJ databases">
        <title>Comparative genomics reveals the genomic features of Rhizophagus irregularis, R. cerebriforme, R. diaphanum and Gigaspora rosea, and their symbiotic lifestyle signature.</title>
        <authorList>
            <person name="Morin E."/>
            <person name="San Clemente H."/>
            <person name="Chen E.C.H."/>
            <person name="De La Providencia I."/>
            <person name="Hainaut M."/>
            <person name="Kuo A."/>
            <person name="Kohler A."/>
            <person name="Murat C."/>
            <person name="Tang N."/>
            <person name="Roy S."/>
            <person name="Loubradou J."/>
            <person name="Henrissat B."/>
            <person name="Grigoriev I.V."/>
            <person name="Corradi N."/>
            <person name="Roux C."/>
            <person name="Martin F.M."/>
        </authorList>
    </citation>
    <scope>NUCLEOTIDE SEQUENCE [LARGE SCALE GENOMIC DNA]</scope>
    <source>
        <strain evidence="1 2">DAOM 194757</strain>
    </source>
</reference>
<dbReference type="OrthoDB" id="2481204at2759"/>
<evidence type="ECO:0000313" key="1">
    <source>
        <dbReference type="EMBL" id="RIB06408.1"/>
    </source>
</evidence>
<accession>A0A397UBC8</accession>